<protein>
    <submittedName>
        <fullName evidence="2">Methyl-accepting chemotaxis protein</fullName>
    </submittedName>
</protein>
<evidence type="ECO:0000313" key="2">
    <source>
        <dbReference type="EMBL" id="HDR46532.1"/>
    </source>
</evidence>
<feature type="transmembrane region" description="Helical" evidence="1">
    <location>
        <begin position="233"/>
        <end position="252"/>
    </location>
</feature>
<accession>A0A831LKI9</accession>
<feature type="non-terminal residue" evidence="2">
    <location>
        <position position="253"/>
    </location>
</feature>
<organism evidence="2">
    <name type="scientific">Geoalkalibacter subterraneus</name>
    <dbReference type="NCBI Taxonomy" id="483547"/>
    <lineage>
        <taxon>Bacteria</taxon>
        <taxon>Pseudomonadati</taxon>
        <taxon>Thermodesulfobacteriota</taxon>
        <taxon>Desulfuromonadia</taxon>
        <taxon>Desulfuromonadales</taxon>
        <taxon>Geoalkalibacteraceae</taxon>
        <taxon>Geoalkalibacter</taxon>
    </lineage>
</organism>
<proteinExistence type="predicted"/>
<name>A0A831LKI9_9BACT</name>
<gene>
    <name evidence="2" type="ORF">ENN94_02410</name>
</gene>
<dbReference type="AlphaFoldDB" id="A0A831LKI9"/>
<sequence>MLSWIKRRISIKISLALIVVLALLGTLVSVYLVQTRAEALEEMMLTKAGTLTRIGACTVEQTFLQAIESGHLTREEIFDTDYREIKEGPLSRAGAPKYHTAYDQYLDRRLQPIIDAFIQEDSMVVFAVPTDYNGYVPTHNSIYSRALTGDPEQDQLRNRTKQIFDDPVGLRAARVEGPQDGGILRQSYLRDTGERLWDLSAPISIDGERWGAFRLGFSIAQTDHEMAVLRNTVIVSMLVLLAAAALTIYLVVT</sequence>
<reference evidence="2" key="1">
    <citation type="journal article" date="2020" name="mSystems">
        <title>Genome- and Community-Level Interaction Insights into Carbon Utilization and Element Cycling Functions of Hydrothermarchaeota in Hydrothermal Sediment.</title>
        <authorList>
            <person name="Zhou Z."/>
            <person name="Liu Y."/>
            <person name="Xu W."/>
            <person name="Pan J."/>
            <person name="Luo Z.H."/>
            <person name="Li M."/>
        </authorList>
    </citation>
    <scope>NUCLEOTIDE SEQUENCE [LARGE SCALE GENOMIC DNA]</scope>
    <source>
        <strain evidence="2">SpSt-1220</strain>
    </source>
</reference>
<dbReference type="Proteomes" id="UP000886162">
    <property type="component" value="Unassembled WGS sequence"/>
</dbReference>
<keyword evidence="1" id="KW-0472">Membrane</keyword>
<dbReference type="EMBL" id="DSDO01000161">
    <property type="protein sequence ID" value="HDR46532.1"/>
    <property type="molecule type" value="Genomic_DNA"/>
</dbReference>
<keyword evidence="1" id="KW-1133">Transmembrane helix</keyword>
<keyword evidence="1" id="KW-0812">Transmembrane</keyword>
<evidence type="ECO:0000256" key="1">
    <source>
        <dbReference type="SAM" id="Phobius"/>
    </source>
</evidence>
<comment type="caution">
    <text evidence="2">The sequence shown here is derived from an EMBL/GenBank/DDBJ whole genome shotgun (WGS) entry which is preliminary data.</text>
</comment>